<evidence type="ECO:0000256" key="13">
    <source>
        <dbReference type="ARBA" id="ARBA00023209"/>
    </source>
</evidence>
<keyword evidence="7 17" id="KW-0547">Nucleotide-binding</keyword>
<keyword evidence="13" id="KW-0594">Phospholipid biosynthesis</keyword>
<evidence type="ECO:0000313" key="20">
    <source>
        <dbReference type="EMBL" id="CEP77601.1"/>
    </source>
</evidence>
<comment type="similarity">
    <text evidence="2">Belongs to the bacterial diacylglycerol kinase family.</text>
</comment>
<dbReference type="GO" id="GO:0016301">
    <property type="term" value="F:kinase activity"/>
    <property type="evidence" value="ECO:0007669"/>
    <property type="project" value="UniProtKB-KW"/>
</dbReference>
<dbReference type="EMBL" id="LN824141">
    <property type="protein sequence ID" value="CEP77601.1"/>
    <property type="molecule type" value="Genomic_DNA"/>
</dbReference>
<dbReference type="GO" id="GO:0005524">
    <property type="term" value="F:ATP binding"/>
    <property type="evidence" value="ECO:0007669"/>
    <property type="project" value="UniProtKB-KW"/>
</dbReference>
<dbReference type="Pfam" id="PF01219">
    <property type="entry name" value="DAGK_prokar"/>
    <property type="match status" value="1"/>
</dbReference>
<accession>A0A0C7NI03</accession>
<keyword evidence="4" id="KW-0444">Lipid biosynthesis</keyword>
<feature type="binding site" evidence="17">
    <location>
        <begin position="103"/>
        <end position="104"/>
    </location>
    <ligand>
        <name>ATP</name>
        <dbReference type="ChEBI" id="CHEBI:30616"/>
    </ligand>
</feature>
<evidence type="ECO:0000256" key="17">
    <source>
        <dbReference type="PIRSR" id="PIRSR600829-3"/>
    </source>
</evidence>
<reference evidence="21" key="1">
    <citation type="submission" date="2014-11" db="EMBL/GenBank/DDBJ databases">
        <authorList>
            <person name="Wibberg D."/>
        </authorList>
    </citation>
    <scope>NUCLEOTIDE SEQUENCE [LARGE SCALE GENOMIC DNA]</scope>
    <source>
        <strain evidence="21">L3</strain>
    </source>
</reference>
<comment type="cofactor">
    <cofactor evidence="18">
        <name>Mg(2+)</name>
        <dbReference type="ChEBI" id="CHEBI:18420"/>
    </cofactor>
    <text evidence="18">Mn(2+), Zn(2+), Cd(2+) and Co(2+) support activity to lesser extents.</text>
</comment>
<feature type="binding site" evidence="18">
    <location>
        <position position="85"/>
    </location>
    <ligand>
        <name>a divalent metal cation</name>
        <dbReference type="ChEBI" id="CHEBI:60240"/>
    </ligand>
</feature>
<feature type="binding site" evidence="16">
    <location>
        <position position="78"/>
    </location>
    <ligand>
        <name>substrate</name>
    </ligand>
</feature>
<evidence type="ECO:0000256" key="15">
    <source>
        <dbReference type="PIRSR" id="PIRSR600829-1"/>
    </source>
</evidence>
<evidence type="ECO:0000256" key="4">
    <source>
        <dbReference type="ARBA" id="ARBA00022516"/>
    </source>
</evidence>
<sequence>MNNSNKNNNSKIPNKNISLKQSFSFAFKGLIYIYKMERNFRIQSIVGITVLIVSLFCNLSTIEFIFLLFTVMLVLVMETLNTVVEKLLDFIHPIYNSTIKTIKDISAALVLITSVFAVVIGIIIFGRALFNLHPKYGIIIATIFLLILNLLGALYKTDD</sequence>
<keyword evidence="14" id="KW-1208">Phospholipid metabolism</keyword>
<evidence type="ECO:0000256" key="7">
    <source>
        <dbReference type="ARBA" id="ARBA00022741"/>
    </source>
</evidence>
<keyword evidence="6 19" id="KW-0812">Transmembrane</keyword>
<evidence type="ECO:0000256" key="12">
    <source>
        <dbReference type="ARBA" id="ARBA00023136"/>
    </source>
</evidence>
<dbReference type="GO" id="GO:0008654">
    <property type="term" value="P:phospholipid biosynthetic process"/>
    <property type="evidence" value="ECO:0007669"/>
    <property type="project" value="UniProtKB-KW"/>
</dbReference>
<feature type="binding site" evidence="17">
    <location>
        <position position="85"/>
    </location>
    <ligand>
        <name>ATP</name>
        <dbReference type="ChEBI" id="CHEBI:30616"/>
    </ligand>
</feature>
<dbReference type="Gene3D" id="1.10.287.3610">
    <property type="match status" value="1"/>
</dbReference>
<dbReference type="PANTHER" id="PTHR34299">
    <property type="entry name" value="DIACYLGLYCEROL KINASE"/>
    <property type="match status" value="1"/>
</dbReference>
<dbReference type="KEGG" id="dtn:DTL3_0270"/>
<evidence type="ECO:0000256" key="19">
    <source>
        <dbReference type="SAM" id="Phobius"/>
    </source>
</evidence>
<evidence type="ECO:0000256" key="2">
    <source>
        <dbReference type="ARBA" id="ARBA00005967"/>
    </source>
</evidence>
<keyword evidence="10 19" id="KW-1133">Transmembrane helix</keyword>
<keyword evidence="3" id="KW-1003">Cell membrane</keyword>
<evidence type="ECO:0000256" key="18">
    <source>
        <dbReference type="PIRSR" id="PIRSR600829-4"/>
    </source>
</evidence>
<dbReference type="GO" id="GO:0005886">
    <property type="term" value="C:plasma membrane"/>
    <property type="evidence" value="ECO:0007669"/>
    <property type="project" value="UniProtKB-SubCell"/>
</dbReference>
<comment type="subcellular location">
    <subcellularLocation>
        <location evidence="1">Cell membrane</location>
        <topology evidence="1">Multi-pass membrane protein</topology>
    </subcellularLocation>
</comment>
<gene>
    <name evidence="20" type="ORF">DTL3_0270</name>
</gene>
<dbReference type="HOGENOM" id="CLU_112343_2_1_0"/>
<keyword evidence="21" id="KW-1185">Reference proteome</keyword>
<organism evidence="20 21">
    <name type="scientific">Defluviitoga tunisiensis</name>
    <dbReference type="NCBI Taxonomy" id="1006576"/>
    <lineage>
        <taxon>Bacteria</taxon>
        <taxon>Thermotogati</taxon>
        <taxon>Thermotogota</taxon>
        <taxon>Thermotogae</taxon>
        <taxon>Petrotogales</taxon>
        <taxon>Petrotogaceae</taxon>
        <taxon>Defluviitoga</taxon>
    </lineage>
</organism>
<dbReference type="PANTHER" id="PTHR34299:SF1">
    <property type="entry name" value="DIACYLGLYCEROL KINASE"/>
    <property type="match status" value="1"/>
</dbReference>
<evidence type="ECO:0000256" key="3">
    <source>
        <dbReference type="ARBA" id="ARBA00022475"/>
    </source>
</evidence>
<dbReference type="OrthoDB" id="9789934at2"/>
<feature type="active site" description="Proton acceptor" evidence="15">
    <location>
        <position position="78"/>
    </location>
</feature>
<protein>
    <submittedName>
        <fullName evidence="20">Diacylglycerol kinase</fullName>
    </submittedName>
</protein>
<feature type="transmembrane region" description="Helical" evidence="19">
    <location>
        <begin position="40"/>
        <end position="58"/>
    </location>
</feature>
<proteinExistence type="inferred from homology"/>
<keyword evidence="18" id="KW-0460">Magnesium</keyword>
<dbReference type="InterPro" id="IPR033717">
    <property type="entry name" value="UDPK"/>
</dbReference>
<evidence type="ECO:0000256" key="5">
    <source>
        <dbReference type="ARBA" id="ARBA00022679"/>
    </source>
</evidence>
<evidence type="ECO:0000256" key="1">
    <source>
        <dbReference type="ARBA" id="ARBA00004651"/>
    </source>
</evidence>
<evidence type="ECO:0000256" key="14">
    <source>
        <dbReference type="ARBA" id="ARBA00023264"/>
    </source>
</evidence>
<feature type="transmembrane region" description="Helical" evidence="19">
    <location>
        <begin position="105"/>
        <end position="130"/>
    </location>
</feature>
<evidence type="ECO:0000256" key="10">
    <source>
        <dbReference type="ARBA" id="ARBA00022989"/>
    </source>
</evidence>
<keyword evidence="8 20" id="KW-0418">Kinase</keyword>
<feature type="binding site" evidence="18">
    <location>
        <position position="37"/>
    </location>
    <ligand>
        <name>a divalent metal cation</name>
        <dbReference type="ChEBI" id="CHEBI:60240"/>
    </ligand>
</feature>
<keyword evidence="12 19" id="KW-0472">Membrane</keyword>
<dbReference type="InterPro" id="IPR000829">
    <property type="entry name" value="DAGK"/>
</dbReference>
<dbReference type="AlphaFoldDB" id="A0A0C7NI03"/>
<evidence type="ECO:0000256" key="16">
    <source>
        <dbReference type="PIRSR" id="PIRSR600829-2"/>
    </source>
</evidence>
<name>A0A0C7NI03_DEFTU</name>
<evidence type="ECO:0000256" key="11">
    <source>
        <dbReference type="ARBA" id="ARBA00023098"/>
    </source>
</evidence>
<keyword evidence="9 17" id="KW-0067">ATP-binding</keyword>
<evidence type="ECO:0000256" key="6">
    <source>
        <dbReference type="ARBA" id="ARBA00022692"/>
    </source>
</evidence>
<keyword evidence="18" id="KW-0479">Metal-binding</keyword>
<dbReference type="Proteomes" id="UP000032809">
    <property type="component" value="Chromosome I"/>
</dbReference>
<dbReference type="InterPro" id="IPR036945">
    <property type="entry name" value="DAGK_sf"/>
</dbReference>
<evidence type="ECO:0000256" key="8">
    <source>
        <dbReference type="ARBA" id="ARBA00022777"/>
    </source>
</evidence>
<feature type="binding site" evidence="17">
    <location>
        <position position="37"/>
    </location>
    <ligand>
        <name>ATP</name>
        <dbReference type="ChEBI" id="CHEBI:30616"/>
    </ligand>
</feature>
<dbReference type="CDD" id="cd14265">
    <property type="entry name" value="UDPK_IM_like"/>
    <property type="match status" value="1"/>
</dbReference>
<evidence type="ECO:0000256" key="9">
    <source>
        <dbReference type="ARBA" id="ARBA00022840"/>
    </source>
</evidence>
<keyword evidence="5" id="KW-0808">Transferase</keyword>
<feature type="transmembrane region" description="Helical" evidence="19">
    <location>
        <begin position="136"/>
        <end position="155"/>
    </location>
</feature>
<dbReference type="GO" id="GO:0046872">
    <property type="term" value="F:metal ion binding"/>
    <property type="evidence" value="ECO:0007669"/>
    <property type="project" value="UniProtKB-KW"/>
</dbReference>
<keyword evidence="11" id="KW-0443">Lipid metabolism</keyword>
<dbReference type="STRING" id="1006576.DTL3_0270"/>
<evidence type="ECO:0000313" key="21">
    <source>
        <dbReference type="Proteomes" id="UP000032809"/>
    </source>
</evidence>
<dbReference type="RefSeq" id="WP_045087199.1">
    <property type="nucleotide sequence ID" value="NZ_LN824141.1"/>
</dbReference>